<dbReference type="SUPFAM" id="SSF52266">
    <property type="entry name" value="SGNH hydrolase"/>
    <property type="match status" value="1"/>
</dbReference>
<dbReference type="InterPro" id="IPR026444">
    <property type="entry name" value="Secre_tail"/>
</dbReference>
<dbReference type="NCBIfam" id="TIGR04183">
    <property type="entry name" value="Por_Secre_tail"/>
    <property type="match status" value="1"/>
</dbReference>
<protein>
    <submittedName>
        <fullName evidence="4">T9SS type A sorting domain-containing protein</fullName>
    </submittedName>
</protein>
<evidence type="ECO:0000259" key="3">
    <source>
        <dbReference type="Pfam" id="PF18962"/>
    </source>
</evidence>
<accession>A0A927GG50</accession>
<dbReference type="Pfam" id="PF03629">
    <property type="entry name" value="SASA"/>
    <property type="match status" value="1"/>
</dbReference>
<evidence type="ECO:0000256" key="1">
    <source>
        <dbReference type="ARBA" id="ARBA00022801"/>
    </source>
</evidence>
<dbReference type="RefSeq" id="WP_191041854.1">
    <property type="nucleotide sequence ID" value="NZ_JACXAA010000011.1"/>
</dbReference>
<keyword evidence="1" id="KW-0378">Hydrolase</keyword>
<dbReference type="Proteomes" id="UP000653797">
    <property type="component" value="Unassembled WGS sequence"/>
</dbReference>
<evidence type="ECO:0000313" key="5">
    <source>
        <dbReference type="Proteomes" id="UP000653797"/>
    </source>
</evidence>
<proteinExistence type="predicted"/>
<dbReference type="InterPro" id="IPR005181">
    <property type="entry name" value="SASA"/>
</dbReference>
<dbReference type="InterPro" id="IPR036514">
    <property type="entry name" value="SGNH_hydro_sf"/>
</dbReference>
<keyword evidence="5" id="KW-1185">Reference proteome</keyword>
<sequence>MVVQRNQANTASLYIAGTFSIPVDRIETRLVPTSTTSRIDADWLILHDQPKNGLFKGSIIAPSGLFRLEVRGIRDDKTVSSASVPVGIGEVFVIAGQSNAMGLPNLGAKGASERVVVFNAWNRFWNKNDALESSDKPFPAPTFSTLTASSLVYPTGETAWCWGELGDYIADRYNVPVAFFNVAIPATVAENWSNSAKGIPAKNIFNSTIWPFLQPYSNLRNTLQYYNSQFGIRAILWHHGESDAVPLHTPTETYRQDIQYLIDNSRTDFGRNMTWVVARSSITPAGPTPSPEIIQAQLLLAKTLNNNVWEGPDTDSIQSPRPAHGHFENIPNGAQGISAFANAWKKNLNDQFFKGSQPHQPQQFIQTGLVPSEIPAGTPISVPYEIVGFSNKPDVAVQLLTEKGLFVAEIGRDKGNSSVRVYLSDTLSQGNYQLRVIATNPLLAGALSLPFKIVSPNLPLNPFRDVQIERSETTTFIHWLTAQEPVGSRFTIERRDSIGTYQSIGTMTAITDNQLSHLYSFVDPIKNSPETSYRIRLEQPDGRVQFSSQLVLASANEPLPQPIIYPNPSDGTSVTLSLPRSGQWNLTLINLKGQIIWQQRITTLSNQATTVPLASDLATGSYQLQLQNADQYFTKQVLIQR</sequence>
<dbReference type="AlphaFoldDB" id="A0A927GG50"/>
<evidence type="ECO:0000259" key="2">
    <source>
        <dbReference type="Pfam" id="PF03629"/>
    </source>
</evidence>
<gene>
    <name evidence="4" type="ORF">IC230_25280</name>
</gene>
<name>A0A927GG50_9BACT</name>
<feature type="domain" description="Sialate O-acetylesterase" evidence="2">
    <location>
        <begin position="90"/>
        <end position="277"/>
    </location>
</feature>
<feature type="domain" description="Secretion system C-terminal sorting" evidence="3">
    <location>
        <begin position="564"/>
        <end position="639"/>
    </location>
</feature>
<dbReference type="Gene3D" id="3.40.50.1110">
    <property type="entry name" value="SGNH hydrolase"/>
    <property type="match status" value="1"/>
</dbReference>
<dbReference type="Pfam" id="PF18962">
    <property type="entry name" value="Por_Secre_tail"/>
    <property type="match status" value="1"/>
</dbReference>
<evidence type="ECO:0000313" key="4">
    <source>
        <dbReference type="EMBL" id="MBD2756235.1"/>
    </source>
</evidence>
<dbReference type="EMBL" id="JACXAA010000011">
    <property type="protein sequence ID" value="MBD2756235.1"/>
    <property type="molecule type" value="Genomic_DNA"/>
</dbReference>
<reference evidence="4" key="1">
    <citation type="submission" date="2020-09" db="EMBL/GenBank/DDBJ databases">
        <authorList>
            <person name="Kim M.K."/>
        </authorList>
    </citation>
    <scope>NUCLEOTIDE SEQUENCE</scope>
    <source>
        <strain evidence="4">BT704</strain>
    </source>
</reference>
<organism evidence="4 5">
    <name type="scientific">Spirosoma validum</name>
    <dbReference type="NCBI Taxonomy" id="2771355"/>
    <lineage>
        <taxon>Bacteria</taxon>
        <taxon>Pseudomonadati</taxon>
        <taxon>Bacteroidota</taxon>
        <taxon>Cytophagia</taxon>
        <taxon>Cytophagales</taxon>
        <taxon>Cytophagaceae</taxon>
        <taxon>Spirosoma</taxon>
    </lineage>
</organism>
<dbReference type="GO" id="GO:0016788">
    <property type="term" value="F:hydrolase activity, acting on ester bonds"/>
    <property type="evidence" value="ECO:0007669"/>
    <property type="project" value="UniProtKB-ARBA"/>
</dbReference>
<comment type="caution">
    <text evidence="4">The sequence shown here is derived from an EMBL/GenBank/DDBJ whole genome shotgun (WGS) entry which is preliminary data.</text>
</comment>